<dbReference type="AlphaFoldDB" id="A0A133XQL4"/>
<dbReference type="Pfam" id="PF16295">
    <property type="entry name" value="TetR_C_10"/>
    <property type="match status" value="1"/>
</dbReference>
<evidence type="ECO:0000259" key="1">
    <source>
        <dbReference type="Pfam" id="PF16295"/>
    </source>
</evidence>
<organism evidence="2 3">
    <name type="scientific">Atopobium deltae</name>
    <dbReference type="NCBI Taxonomy" id="1393034"/>
    <lineage>
        <taxon>Bacteria</taxon>
        <taxon>Bacillati</taxon>
        <taxon>Actinomycetota</taxon>
        <taxon>Coriobacteriia</taxon>
        <taxon>Coriobacteriales</taxon>
        <taxon>Atopobiaceae</taxon>
        <taxon>Atopobium</taxon>
    </lineage>
</organism>
<dbReference type="EMBL" id="LSCR01000040">
    <property type="protein sequence ID" value="KXB33230.1"/>
    <property type="molecule type" value="Genomic_DNA"/>
</dbReference>
<dbReference type="InterPro" id="IPR032551">
    <property type="entry name" value="BscR_C"/>
</dbReference>
<dbReference type="Gene3D" id="1.10.357.10">
    <property type="entry name" value="Tetracycline Repressor, domain 2"/>
    <property type="match status" value="1"/>
</dbReference>
<protein>
    <recommendedName>
        <fullName evidence="1">HTH-type transcriptional repressor C-terminal domain-containing protein</fullName>
    </recommendedName>
</protein>
<dbReference type="RefSeq" id="WP_066306148.1">
    <property type="nucleotide sequence ID" value="NZ_KQ959516.1"/>
</dbReference>
<feature type="domain" description="HTH-type transcriptional repressor C-terminal" evidence="1">
    <location>
        <begin position="2"/>
        <end position="88"/>
    </location>
</feature>
<sequence>MILFLKYNRRARYISDASKQARQALVDFLIDFMNEGEVADVIKDIPEALYIPIIYAPIEMLVTNASKHEVDDMNQYLDQMLAFTWETLSPEKTAGLPA</sequence>
<keyword evidence="3" id="KW-1185">Reference proteome</keyword>
<dbReference type="Proteomes" id="UP000070675">
    <property type="component" value="Unassembled WGS sequence"/>
</dbReference>
<accession>A0A133XQL4</accession>
<evidence type="ECO:0000313" key="3">
    <source>
        <dbReference type="Proteomes" id="UP000070675"/>
    </source>
</evidence>
<reference evidence="3" key="1">
    <citation type="submission" date="2016-01" db="EMBL/GenBank/DDBJ databases">
        <authorList>
            <person name="Mitreva M."/>
            <person name="Pepin K.H."/>
            <person name="Mihindukulasuriya K.A."/>
            <person name="Fulton R."/>
            <person name="Fronick C."/>
            <person name="O'Laughlin M."/>
            <person name="Miner T."/>
            <person name="Herter B."/>
            <person name="Rosa B.A."/>
            <person name="Cordes M."/>
            <person name="Tomlinson C."/>
            <person name="Wollam A."/>
            <person name="Palsikar V.B."/>
            <person name="Mardis E.R."/>
            <person name="Wilson R.K."/>
        </authorList>
    </citation>
    <scope>NUCLEOTIDE SEQUENCE [LARGE SCALE GENOMIC DNA]</scope>
    <source>
        <strain evidence="3">DNF00019</strain>
    </source>
</reference>
<name>A0A133XQL4_9ACTN</name>
<gene>
    <name evidence="2" type="ORF">HMPREF3192_01202</name>
</gene>
<dbReference type="STRING" id="1393034.HMPREF3192_01202"/>
<evidence type="ECO:0000313" key="2">
    <source>
        <dbReference type="EMBL" id="KXB33230.1"/>
    </source>
</evidence>
<proteinExistence type="predicted"/>
<comment type="caution">
    <text evidence="2">The sequence shown here is derived from an EMBL/GenBank/DDBJ whole genome shotgun (WGS) entry which is preliminary data.</text>
</comment>
<dbReference type="PATRIC" id="fig|1393034.3.peg.1172"/>